<accession>A0A347WG85</accession>
<protein>
    <submittedName>
        <fullName evidence="1">Uncharacterized protein</fullName>
    </submittedName>
</protein>
<keyword evidence="2" id="KW-1185">Reference proteome</keyword>
<dbReference type="AlphaFoldDB" id="A0A347WG85"/>
<keyword evidence="1" id="KW-0614">Plasmid</keyword>
<sequence>MLLTEDRLPSRQERLPIRQCACVMNGWIRHPEARFVRNFINLPTDRCRGEHAVITENPASSAPRLPGAITSLHAGIFPVGSPAIAAACHLLPLTPDFRSEWTFRVTPPVRNLISTNASICS</sequence>
<reference evidence="1 2" key="1">
    <citation type="submission" date="2017-08" db="EMBL/GenBank/DDBJ databases">
        <title>Complete genome sequence of Gluconacetobacter saccharivorans CV1 isolated from Fermented Vinegar.</title>
        <authorList>
            <person name="Kim S.-Y."/>
        </authorList>
    </citation>
    <scope>NUCLEOTIDE SEQUENCE [LARGE SCALE GENOMIC DNA]</scope>
    <source>
        <strain evidence="1 2">CV1</strain>
        <plasmid evidence="1 2">unnamed1</plasmid>
    </source>
</reference>
<organism evidence="1 2">
    <name type="scientific">Komagataeibacter saccharivorans</name>
    <dbReference type="NCBI Taxonomy" id="265959"/>
    <lineage>
        <taxon>Bacteria</taxon>
        <taxon>Pseudomonadati</taxon>
        <taxon>Pseudomonadota</taxon>
        <taxon>Alphaproteobacteria</taxon>
        <taxon>Acetobacterales</taxon>
        <taxon>Acetobacteraceae</taxon>
        <taxon>Komagataeibacter</taxon>
    </lineage>
</organism>
<evidence type="ECO:0000313" key="1">
    <source>
        <dbReference type="EMBL" id="AXY23878.1"/>
    </source>
</evidence>
<dbReference type="EMBL" id="CP023037">
    <property type="protein sequence ID" value="AXY23878.1"/>
    <property type="molecule type" value="Genomic_DNA"/>
</dbReference>
<proteinExistence type="predicted"/>
<evidence type="ECO:0000313" key="2">
    <source>
        <dbReference type="Proteomes" id="UP000264120"/>
    </source>
</evidence>
<geneLocation type="plasmid" evidence="1 2">
    <name>unnamed1</name>
</geneLocation>
<gene>
    <name evidence="1" type="ORF">CD178_03134</name>
</gene>
<name>A0A347WG85_9PROT</name>
<dbReference type="KEGG" id="ksc:CD178_03134"/>
<dbReference type="Proteomes" id="UP000264120">
    <property type="component" value="Plasmid unnamed1"/>
</dbReference>
<dbReference type="RefSeq" id="WP_162900550.1">
    <property type="nucleotide sequence ID" value="NZ_CP023037.1"/>
</dbReference>